<feature type="region of interest" description="Disordered" evidence="1">
    <location>
        <begin position="27"/>
        <end position="51"/>
    </location>
</feature>
<organism evidence="3 4">
    <name type="scientific">Cecembia rubra</name>
    <dbReference type="NCBI Taxonomy" id="1485585"/>
    <lineage>
        <taxon>Bacteria</taxon>
        <taxon>Pseudomonadati</taxon>
        <taxon>Bacteroidota</taxon>
        <taxon>Cytophagia</taxon>
        <taxon>Cytophagales</taxon>
        <taxon>Cyclobacteriaceae</taxon>
        <taxon>Cecembia</taxon>
    </lineage>
</organism>
<dbReference type="Proteomes" id="UP000240708">
    <property type="component" value="Unassembled WGS sequence"/>
</dbReference>
<keyword evidence="4" id="KW-1185">Reference proteome</keyword>
<gene>
    <name evidence="3" type="ORF">CLV48_102351</name>
</gene>
<evidence type="ECO:0000256" key="2">
    <source>
        <dbReference type="SAM" id="Phobius"/>
    </source>
</evidence>
<keyword evidence="2" id="KW-0812">Transmembrane</keyword>
<comment type="caution">
    <text evidence="3">The sequence shown here is derived from an EMBL/GenBank/DDBJ whole genome shotgun (WGS) entry which is preliminary data.</text>
</comment>
<accession>A0A2P8EAQ0</accession>
<proteinExistence type="predicted"/>
<evidence type="ECO:0000313" key="4">
    <source>
        <dbReference type="Proteomes" id="UP000240708"/>
    </source>
</evidence>
<dbReference type="RefSeq" id="WP_170068988.1">
    <property type="nucleotide sequence ID" value="NZ_PYGF01000002.1"/>
</dbReference>
<protein>
    <submittedName>
        <fullName evidence="3">Uncharacterized protein</fullName>
    </submittedName>
</protein>
<name>A0A2P8EAQ0_9BACT</name>
<keyword evidence="2" id="KW-0472">Membrane</keyword>
<sequence>MTTLQIIILIALLTGFVYLLKGLFKKTKSTKGGGEKDHYPIDKPDRDERIV</sequence>
<reference evidence="3 4" key="1">
    <citation type="submission" date="2018-03" db="EMBL/GenBank/DDBJ databases">
        <title>Genomic Encyclopedia of Archaeal and Bacterial Type Strains, Phase II (KMG-II): from individual species to whole genera.</title>
        <authorList>
            <person name="Goeker M."/>
        </authorList>
    </citation>
    <scope>NUCLEOTIDE SEQUENCE [LARGE SCALE GENOMIC DNA]</scope>
    <source>
        <strain evidence="3 4">DSM 28057</strain>
    </source>
</reference>
<dbReference type="EMBL" id="PYGF01000002">
    <property type="protein sequence ID" value="PSL06534.1"/>
    <property type="molecule type" value="Genomic_DNA"/>
</dbReference>
<evidence type="ECO:0000256" key="1">
    <source>
        <dbReference type="SAM" id="MobiDB-lite"/>
    </source>
</evidence>
<dbReference type="AlphaFoldDB" id="A0A2P8EAQ0"/>
<evidence type="ECO:0000313" key="3">
    <source>
        <dbReference type="EMBL" id="PSL06534.1"/>
    </source>
</evidence>
<feature type="compositionally biased region" description="Basic and acidic residues" evidence="1">
    <location>
        <begin position="33"/>
        <end position="51"/>
    </location>
</feature>
<feature type="transmembrane region" description="Helical" evidence="2">
    <location>
        <begin position="6"/>
        <end position="24"/>
    </location>
</feature>
<keyword evidence="2" id="KW-1133">Transmembrane helix</keyword>